<evidence type="ECO:0000256" key="7">
    <source>
        <dbReference type="RuleBase" id="RU003993"/>
    </source>
</evidence>
<dbReference type="PROSITE" id="PS00761">
    <property type="entry name" value="SPASE_I_3"/>
    <property type="match status" value="1"/>
</dbReference>
<dbReference type="PANTHER" id="PTHR43390:SF1">
    <property type="entry name" value="CHLOROPLAST PROCESSING PEPTIDASE"/>
    <property type="match status" value="1"/>
</dbReference>
<comment type="catalytic activity">
    <reaction evidence="1 7">
        <text>Cleavage of hydrophobic, N-terminal signal or leader sequences from secreted and periplasmic proteins.</text>
        <dbReference type="EC" id="3.4.21.89"/>
    </reaction>
</comment>
<comment type="similarity">
    <text evidence="3 8">Belongs to the peptidase S26 family.</text>
</comment>
<protein>
    <recommendedName>
        <fullName evidence="4 7">Signal peptidase I</fullName>
        <ecNumber evidence="4 7">3.4.21.89</ecNumber>
    </recommendedName>
</protein>
<dbReference type="EMBL" id="JAGVRK010000001">
    <property type="protein sequence ID" value="MBS2968964.1"/>
    <property type="molecule type" value="Genomic_DNA"/>
</dbReference>
<dbReference type="NCBIfam" id="TIGR02227">
    <property type="entry name" value="sigpep_I_bact"/>
    <property type="match status" value="1"/>
</dbReference>
<sequence>MVSCLTKERKEIFEWLKAIGLAIIIAFIIRHFLFSTVVVDGESMLPTLNSYDRMIVNKAGFSLAGPKRFDIVVFHASEDEDYIKRIIGLPGDSVEYKYDQLYINGRPVDEPYLKEYKSELIDPPLTENFTLEEITGRKKVPKGQVFVMGDNRRISKDSRHIGTVPVSEIMGEAKVVYWPLPDMRIVK</sequence>
<comment type="subcellular location">
    <subcellularLocation>
        <location evidence="2">Cell membrane</location>
        <topology evidence="2">Single-pass type II membrane protein</topology>
    </subcellularLocation>
    <subcellularLocation>
        <location evidence="8">Membrane</location>
        <topology evidence="8">Single-pass type II membrane protein</topology>
    </subcellularLocation>
</comment>
<dbReference type="Proteomes" id="UP000682403">
    <property type="component" value="Unassembled WGS sequence"/>
</dbReference>
<keyword evidence="7" id="KW-0812">Transmembrane</keyword>
<keyword evidence="5 7" id="KW-0645">Protease</keyword>
<name>A0ABS5LE00_9BACI</name>
<dbReference type="CDD" id="cd06530">
    <property type="entry name" value="S26_SPase_I"/>
    <property type="match status" value="1"/>
</dbReference>
<feature type="transmembrane region" description="Helical" evidence="7">
    <location>
        <begin position="12"/>
        <end position="33"/>
    </location>
</feature>
<proteinExistence type="inferred from homology"/>
<evidence type="ECO:0000256" key="4">
    <source>
        <dbReference type="ARBA" id="ARBA00013208"/>
    </source>
</evidence>
<evidence type="ECO:0000256" key="3">
    <source>
        <dbReference type="ARBA" id="ARBA00009370"/>
    </source>
</evidence>
<keyword evidence="7" id="KW-0472">Membrane</keyword>
<gene>
    <name evidence="10" type="primary">lepB</name>
    <name evidence="10" type="ORF">J9317_09350</name>
</gene>
<dbReference type="PRINTS" id="PR00727">
    <property type="entry name" value="LEADERPTASE"/>
</dbReference>
<dbReference type="GO" id="GO:0009003">
    <property type="term" value="F:signal peptidase activity"/>
    <property type="evidence" value="ECO:0007669"/>
    <property type="project" value="UniProtKB-EC"/>
</dbReference>
<comment type="caution">
    <text evidence="10">The sequence shown here is derived from an EMBL/GenBank/DDBJ whole genome shotgun (WGS) entry which is preliminary data.</text>
</comment>
<dbReference type="InterPro" id="IPR019757">
    <property type="entry name" value="Pept_S26A_signal_pept_1_Lys-AS"/>
</dbReference>
<dbReference type="InterPro" id="IPR019758">
    <property type="entry name" value="Pept_S26A_signal_pept_1_CS"/>
</dbReference>
<evidence type="ECO:0000256" key="2">
    <source>
        <dbReference type="ARBA" id="ARBA00004401"/>
    </source>
</evidence>
<dbReference type="Pfam" id="PF10502">
    <property type="entry name" value="Peptidase_S26"/>
    <property type="match status" value="1"/>
</dbReference>
<dbReference type="PROSITE" id="PS00501">
    <property type="entry name" value="SPASE_I_1"/>
    <property type="match status" value="1"/>
</dbReference>
<evidence type="ECO:0000313" key="11">
    <source>
        <dbReference type="Proteomes" id="UP000682403"/>
    </source>
</evidence>
<evidence type="ECO:0000259" key="9">
    <source>
        <dbReference type="Pfam" id="PF10502"/>
    </source>
</evidence>
<evidence type="ECO:0000313" key="10">
    <source>
        <dbReference type="EMBL" id="MBS2968964.1"/>
    </source>
</evidence>
<evidence type="ECO:0000256" key="8">
    <source>
        <dbReference type="RuleBase" id="RU362042"/>
    </source>
</evidence>
<dbReference type="Gene3D" id="2.10.109.10">
    <property type="entry name" value="Umud Fragment, subunit A"/>
    <property type="match status" value="1"/>
</dbReference>
<keyword evidence="7" id="KW-1133">Transmembrane helix</keyword>
<dbReference type="PROSITE" id="PS00760">
    <property type="entry name" value="SPASE_I_2"/>
    <property type="match status" value="1"/>
</dbReference>
<evidence type="ECO:0000256" key="5">
    <source>
        <dbReference type="ARBA" id="ARBA00022670"/>
    </source>
</evidence>
<dbReference type="InterPro" id="IPR036286">
    <property type="entry name" value="LexA/Signal_pep-like_sf"/>
</dbReference>
<accession>A0ABS5LE00</accession>
<feature type="domain" description="Peptidase S26" evidence="9">
    <location>
        <begin position="13"/>
        <end position="178"/>
    </location>
</feature>
<dbReference type="InterPro" id="IPR019533">
    <property type="entry name" value="Peptidase_S26"/>
</dbReference>
<keyword evidence="11" id="KW-1185">Reference proteome</keyword>
<reference evidence="10 11" key="1">
    <citation type="submission" date="2021-04" db="EMBL/GenBank/DDBJ databases">
        <title>Metabacillus sp. strain KIGAM252 whole genome sequence.</title>
        <authorList>
            <person name="Seo M.-J."/>
            <person name="Cho E.-S."/>
            <person name="Hwang C.Y."/>
            <person name="Yoon D.J."/>
        </authorList>
    </citation>
    <scope>NUCLEOTIDE SEQUENCE [LARGE SCALE GENOMIC DNA]</scope>
    <source>
        <strain evidence="10 11">KIGAM252</strain>
    </source>
</reference>
<keyword evidence="6 7" id="KW-0378">Hydrolase</keyword>
<evidence type="ECO:0000256" key="6">
    <source>
        <dbReference type="ARBA" id="ARBA00022801"/>
    </source>
</evidence>
<dbReference type="EC" id="3.4.21.89" evidence="4 7"/>
<dbReference type="PANTHER" id="PTHR43390">
    <property type="entry name" value="SIGNAL PEPTIDASE I"/>
    <property type="match status" value="1"/>
</dbReference>
<evidence type="ECO:0000256" key="1">
    <source>
        <dbReference type="ARBA" id="ARBA00000677"/>
    </source>
</evidence>
<dbReference type="SUPFAM" id="SSF51306">
    <property type="entry name" value="LexA/Signal peptidase"/>
    <property type="match status" value="1"/>
</dbReference>
<organism evidence="10 11">
    <name type="scientific">Metabacillus flavus</name>
    <dbReference type="NCBI Taxonomy" id="2823519"/>
    <lineage>
        <taxon>Bacteria</taxon>
        <taxon>Bacillati</taxon>
        <taxon>Bacillota</taxon>
        <taxon>Bacilli</taxon>
        <taxon>Bacillales</taxon>
        <taxon>Bacillaceae</taxon>
        <taxon>Metabacillus</taxon>
    </lineage>
</organism>
<dbReference type="InterPro" id="IPR000223">
    <property type="entry name" value="Pept_S26A_signal_pept_1"/>
</dbReference>
<dbReference type="InterPro" id="IPR019756">
    <property type="entry name" value="Pept_S26A_signal_pept_1_Ser-AS"/>
</dbReference>